<evidence type="ECO:0000313" key="2">
    <source>
        <dbReference type="EMBL" id="AGC79147.1"/>
    </source>
</evidence>
<organism evidence="2">
    <name type="scientific">Carabus lusitanicus lusitanicus</name>
    <dbReference type="NCBI Taxonomy" id="1268774"/>
    <lineage>
        <taxon>Eukaryota</taxon>
        <taxon>Metazoa</taxon>
        <taxon>Ecdysozoa</taxon>
        <taxon>Arthropoda</taxon>
        <taxon>Hexapoda</taxon>
        <taxon>Insecta</taxon>
        <taxon>Pterygota</taxon>
        <taxon>Neoptera</taxon>
        <taxon>Endopterygota</taxon>
        <taxon>Coleoptera</taxon>
        <taxon>Adephaga</taxon>
        <taxon>Caraboidea</taxon>
        <taxon>Carabidae</taxon>
        <taxon>Carabinae</taxon>
        <taxon>Carabini</taxon>
        <taxon>Carabina</taxon>
        <taxon>Carabus</taxon>
        <taxon>Mesocarabus</taxon>
    </lineage>
</organism>
<feature type="region of interest" description="Disordered" evidence="1">
    <location>
        <begin position="1"/>
        <end position="20"/>
    </location>
</feature>
<feature type="non-terminal residue" evidence="2">
    <location>
        <position position="187"/>
    </location>
</feature>
<accession>L7WG25</accession>
<dbReference type="AlphaFoldDB" id="L7WG25"/>
<dbReference type="EMBL" id="JX278492">
    <property type="protein sequence ID" value="AGC79147.1"/>
    <property type="molecule type" value="Genomic_DNA"/>
</dbReference>
<sequence>DMELDDPDVPPKTSTSPVATTCNQNGTRNVAVEGLSEECCVIIVRTCVNLMKLPIDRDTLHAVMRICLRLTRDFRCARIFAEQGGVRLLLEMTQASSFTGFVTLATLLIRHVIEEPQTLCLAIEKVIRGRALNTIPPSHKEILYLFRQVSSAVCRNPEAFLEVCKSILRIDISALHRRSSKGRQASS</sequence>
<reference evidence="2" key="1">
    <citation type="journal article" date="2012" name="Zool. J. Linn. Soc.">
        <title>Molecular systematics and evolution of the subgenus Mesocarabus Thomson, 1875 (Coleoptera: Carabidae: Carabus), based on mitochondrial and nuclear DNA.</title>
        <authorList>
            <person name="Andujar C."/>
            <person name="Gomez-Zurita J."/>
            <person name="Rasplus J.-Y."/>
            <person name="Serrano J."/>
        </authorList>
    </citation>
    <scope>NUCLEOTIDE SEQUENCE</scope>
    <source>
        <strain evidence="2">SSVI_27</strain>
    </source>
</reference>
<feature type="non-terminal residue" evidence="2">
    <location>
        <position position="1"/>
    </location>
</feature>
<proteinExistence type="predicted"/>
<evidence type="ECO:0000256" key="1">
    <source>
        <dbReference type="SAM" id="MobiDB-lite"/>
    </source>
</evidence>
<name>L7WG25_9CARA</name>
<protein>
    <submittedName>
        <fullName evidence="2">Putative Huwe1</fullName>
    </submittedName>
</protein>